<dbReference type="PANTHER" id="PTHR43785:SF14">
    <property type="entry name" value="GLUTAMINE SYNTHETASE"/>
    <property type="match status" value="1"/>
</dbReference>
<dbReference type="Gene3D" id="3.10.20.70">
    <property type="entry name" value="Glutamine synthetase, N-terminal domain"/>
    <property type="match status" value="1"/>
</dbReference>
<dbReference type="OrthoDB" id="9807095at2"/>
<dbReference type="Proteomes" id="UP000199423">
    <property type="component" value="Unassembled WGS sequence"/>
</dbReference>
<keyword evidence="3" id="KW-0436">Ligase</keyword>
<proteinExistence type="inferred from homology"/>
<feature type="domain" description="GS beta-grasp" evidence="9">
    <location>
        <begin position="34"/>
        <end position="117"/>
    </location>
</feature>
<keyword evidence="6" id="KW-0535">Nitrogen fixation</keyword>
<dbReference type="STRING" id="51670.SAMN04488557_1726"/>
<comment type="function">
    <text evidence="2">Catalyzes the ATP-dependent biosynthesis of glutamine from glutamate and ammonia.</text>
</comment>
<evidence type="ECO:0000259" key="9">
    <source>
        <dbReference type="PROSITE" id="PS51986"/>
    </source>
</evidence>
<dbReference type="GO" id="GO:0005524">
    <property type="term" value="F:ATP binding"/>
    <property type="evidence" value="ECO:0007669"/>
    <property type="project" value="UniProtKB-KW"/>
</dbReference>
<evidence type="ECO:0000256" key="8">
    <source>
        <dbReference type="RuleBase" id="RU000384"/>
    </source>
</evidence>
<keyword evidence="5" id="KW-0067">ATP-binding</keyword>
<dbReference type="InterPro" id="IPR014746">
    <property type="entry name" value="Gln_synth/guanido_kin_cat_dom"/>
</dbReference>
<reference evidence="12" key="1">
    <citation type="submission" date="2016-10" db="EMBL/GenBank/DDBJ databases">
        <authorList>
            <person name="Varghese N."/>
            <person name="Submissions S."/>
        </authorList>
    </citation>
    <scope>NUCLEOTIDE SEQUENCE [LARGE SCALE GENOMIC DNA]</scope>
    <source>
        <strain evidence="12">DSM 1565</strain>
    </source>
</reference>
<gene>
    <name evidence="11" type="ORF">SAMN04488557_1726</name>
</gene>
<dbReference type="GO" id="GO:0006542">
    <property type="term" value="P:glutamine biosynthetic process"/>
    <property type="evidence" value="ECO:0007669"/>
    <property type="project" value="InterPro"/>
</dbReference>
<dbReference type="EMBL" id="FPCH01000002">
    <property type="protein sequence ID" value="SFV32791.1"/>
    <property type="molecule type" value="Genomic_DNA"/>
</dbReference>
<dbReference type="PANTHER" id="PTHR43785">
    <property type="entry name" value="GAMMA-GLUTAMYLPUTRESCINE SYNTHETASE"/>
    <property type="match status" value="1"/>
</dbReference>
<protein>
    <submittedName>
        <fullName evidence="11">Gamma-glutamylmethylamide synthetase</fullName>
    </submittedName>
</protein>
<dbReference type="PROSITE" id="PS51987">
    <property type="entry name" value="GS_CATALYTIC"/>
    <property type="match status" value="1"/>
</dbReference>
<evidence type="ECO:0000256" key="3">
    <source>
        <dbReference type="ARBA" id="ARBA00022598"/>
    </source>
</evidence>
<keyword evidence="12" id="KW-1185">Reference proteome</keyword>
<evidence type="ECO:0000256" key="7">
    <source>
        <dbReference type="PROSITE-ProRule" id="PRU01330"/>
    </source>
</evidence>
<accession>A0A1I7NDS8</accession>
<dbReference type="NCBIfam" id="TIGR03105">
    <property type="entry name" value="gln_synth_III"/>
    <property type="match status" value="1"/>
</dbReference>
<dbReference type="InterPro" id="IPR017536">
    <property type="entry name" value="Glutamine_synthetase_typeIII"/>
</dbReference>
<dbReference type="SUPFAM" id="SSF55931">
    <property type="entry name" value="Glutamine synthetase/guanido kinase"/>
    <property type="match status" value="1"/>
</dbReference>
<dbReference type="AlphaFoldDB" id="A0A1I7NDS8"/>
<keyword evidence="4" id="KW-0547">Nucleotide-binding</keyword>
<feature type="domain" description="GS catalytic" evidence="10">
    <location>
        <begin position="123"/>
        <end position="465"/>
    </location>
</feature>
<comment type="similarity">
    <text evidence="7 8">Belongs to the glutamine synthetase family.</text>
</comment>
<sequence length="465" mass="51439">MNSLDHWNWRLTPGQQASPEQLDLQKAKQFLTQNHIRYVLAQFVDIHGVAKSKSVPVDHLEDILTDGVGFAGGGVHGLRLEPHESEYMLVGDLSTLKLLPWAPGYARVMGTGTVDGKPHPIDTRNILKAQTARLSERGWVLNTGIEPEFSLFQRTADGSVCPLDDTDCLQKPAYDYRGLSRVRVFLERVTESLQALGIDVYQIDHEDANGQYEINFKYADAVTSADNIILFKMAAAEIAHELGAICSFMPKPKSSMTGNGMHIHCSLADAEGRNIFHDKSDTSGMGLSKLAYSFTAGILAHAKALTALLAPSVNSYKRLVVGRTASGTTWAPVFVAYGDNNRTAMVRIPYGRIELRVGDSGMNPYLAQAALIAAGLDGIDRNLDPGPPQNINFYALTPREIADRKIDVLPQSLGEAITALEQSDFFRSALGADFIDEFVSHKRDEWIDYHRHVSDWETKRYLSFF</sequence>
<dbReference type="Pfam" id="PF03951">
    <property type="entry name" value="Gln-synt_N"/>
    <property type="match status" value="1"/>
</dbReference>
<name>A0A1I7NDS8_9HYPH</name>
<evidence type="ECO:0000256" key="6">
    <source>
        <dbReference type="ARBA" id="ARBA00023231"/>
    </source>
</evidence>
<evidence type="ECO:0000313" key="12">
    <source>
        <dbReference type="Proteomes" id="UP000199423"/>
    </source>
</evidence>
<organism evidence="11 12">
    <name type="scientific">Hyphomicrobium facile</name>
    <dbReference type="NCBI Taxonomy" id="51670"/>
    <lineage>
        <taxon>Bacteria</taxon>
        <taxon>Pseudomonadati</taxon>
        <taxon>Pseudomonadota</taxon>
        <taxon>Alphaproteobacteria</taxon>
        <taxon>Hyphomicrobiales</taxon>
        <taxon>Hyphomicrobiaceae</taxon>
        <taxon>Hyphomicrobium</taxon>
    </lineage>
</organism>
<evidence type="ECO:0000259" key="10">
    <source>
        <dbReference type="PROSITE" id="PS51987"/>
    </source>
</evidence>
<dbReference type="RefSeq" id="WP_092867067.1">
    <property type="nucleotide sequence ID" value="NZ_FPCH01000002.1"/>
</dbReference>
<dbReference type="Gene3D" id="3.30.590.10">
    <property type="entry name" value="Glutamine synthetase/guanido kinase, catalytic domain"/>
    <property type="match status" value="1"/>
</dbReference>
<dbReference type="InterPro" id="IPR008146">
    <property type="entry name" value="Gln_synth_cat_dom"/>
</dbReference>
<dbReference type="InterPro" id="IPR036651">
    <property type="entry name" value="Gln_synt_N_sf"/>
</dbReference>
<dbReference type="Pfam" id="PF00120">
    <property type="entry name" value="Gln-synt_C"/>
    <property type="match status" value="1"/>
</dbReference>
<evidence type="ECO:0000256" key="2">
    <source>
        <dbReference type="ARBA" id="ARBA00003117"/>
    </source>
</evidence>
<comment type="cofactor">
    <cofactor evidence="1">
        <name>Mg(2+)</name>
        <dbReference type="ChEBI" id="CHEBI:18420"/>
    </cofactor>
</comment>
<dbReference type="SMART" id="SM01230">
    <property type="entry name" value="Gln-synt_C"/>
    <property type="match status" value="1"/>
</dbReference>
<dbReference type="GO" id="GO:0004356">
    <property type="term" value="F:glutamine synthetase activity"/>
    <property type="evidence" value="ECO:0007669"/>
    <property type="project" value="InterPro"/>
</dbReference>
<evidence type="ECO:0000256" key="1">
    <source>
        <dbReference type="ARBA" id="ARBA00001946"/>
    </source>
</evidence>
<dbReference type="SUPFAM" id="SSF54368">
    <property type="entry name" value="Glutamine synthetase, N-terminal domain"/>
    <property type="match status" value="1"/>
</dbReference>
<evidence type="ECO:0000313" key="11">
    <source>
        <dbReference type="EMBL" id="SFV32791.1"/>
    </source>
</evidence>
<evidence type="ECO:0000256" key="5">
    <source>
        <dbReference type="ARBA" id="ARBA00022840"/>
    </source>
</evidence>
<dbReference type="InterPro" id="IPR008147">
    <property type="entry name" value="Gln_synt_N"/>
</dbReference>
<evidence type="ECO:0000256" key="4">
    <source>
        <dbReference type="ARBA" id="ARBA00022741"/>
    </source>
</evidence>
<dbReference type="PROSITE" id="PS51986">
    <property type="entry name" value="GS_BETA_GRASP"/>
    <property type="match status" value="1"/>
</dbReference>